<accession>A0A4R3NDK6</accession>
<evidence type="ECO:0000313" key="3">
    <source>
        <dbReference type="Proteomes" id="UP000294650"/>
    </source>
</evidence>
<dbReference type="Gene3D" id="3.30.830.10">
    <property type="entry name" value="Metalloenzyme, LuxS/M16 peptidase-like"/>
    <property type="match status" value="2"/>
</dbReference>
<dbReference type="PANTHER" id="PTHR11851">
    <property type="entry name" value="METALLOPROTEASE"/>
    <property type="match status" value="1"/>
</dbReference>
<protein>
    <submittedName>
        <fullName evidence="2">Putative Zn-dependent peptidase</fullName>
    </submittedName>
</protein>
<proteinExistence type="predicted"/>
<dbReference type="NCBIfam" id="NF047422">
    <property type="entry name" value="YfmF_fam"/>
    <property type="match status" value="1"/>
</dbReference>
<dbReference type="AlphaFoldDB" id="A0A4R3NDK6"/>
<organism evidence="2 3">
    <name type="scientific">Melghiribacillus thermohalophilus</name>
    <dbReference type="NCBI Taxonomy" id="1324956"/>
    <lineage>
        <taxon>Bacteria</taxon>
        <taxon>Bacillati</taxon>
        <taxon>Bacillota</taxon>
        <taxon>Bacilli</taxon>
        <taxon>Bacillales</taxon>
        <taxon>Bacillaceae</taxon>
        <taxon>Melghiribacillus</taxon>
    </lineage>
</organism>
<dbReference type="Proteomes" id="UP000294650">
    <property type="component" value="Unassembled WGS sequence"/>
</dbReference>
<evidence type="ECO:0000313" key="2">
    <source>
        <dbReference type="EMBL" id="TCT26705.1"/>
    </source>
</evidence>
<reference evidence="2 3" key="1">
    <citation type="submission" date="2019-03" db="EMBL/GenBank/DDBJ databases">
        <title>Genomic Encyclopedia of Type Strains, Phase IV (KMG-IV): sequencing the most valuable type-strain genomes for metagenomic binning, comparative biology and taxonomic classification.</title>
        <authorList>
            <person name="Goeker M."/>
        </authorList>
    </citation>
    <scope>NUCLEOTIDE SEQUENCE [LARGE SCALE GENOMIC DNA]</scope>
    <source>
        <strain evidence="2 3">DSM 25894</strain>
    </source>
</reference>
<sequence length="429" mass="50440">MSGIIEEKISYPEYDLHIIPTKKFKTTIITIKFLSSLSRETATKKALLPFLLQKGTRNNPTERSLRIRLDELYDAQLSIDNAKKGENHITTFRMEVINERFLHQDERMLDQVFALFHEILLQPKASEGSFDSKLVQKEKRTLEQKIKSVVDQKMSYANMRLIDEMCREEPYHVHVHGYLEDLESINGSSVYEQYREMIERDRMDIYVLGDVDPEQIEKLVQKYFQFRRTSDHQPASARMIRNESVKEVIEHQDVQQGKLHMGFRTFTTYKDPDYFALQIFNGLFGGFPHSKLFVNVREKHQLAYYASSRFESHKGLLLVFSGIAPEQYEKAKVIILKQLEEMKDGQFRDIDVEETKKLVLHQFKEAMDHPYGIVELLYHQVLAHIQQQPDDLLSQIQTVTRKDVVDIADKIQLDTIYFLTNHSEEDQNE</sequence>
<dbReference type="GO" id="GO:0046872">
    <property type="term" value="F:metal ion binding"/>
    <property type="evidence" value="ECO:0007669"/>
    <property type="project" value="InterPro"/>
</dbReference>
<dbReference type="SUPFAM" id="SSF63411">
    <property type="entry name" value="LuxS/MPP-like metallohydrolase"/>
    <property type="match status" value="2"/>
</dbReference>
<dbReference type="PANTHER" id="PTHR11851:SF186">
    <property type="entry name" value="INACTIVE METALLOPROTEASE YMFF-RELATED"/>
    <property type="match status" value="1"/>
</dbReference>
<feature type="domain" description="Peptidase M16 C-terminal" evidence="1">
    <location>
        <begin position="185"/>
        <end position="357"/>
    </location>
</feature>
<dbReference type="RefSeq" id="WP_132369973.1">
    <property type="nucleotide sequence ID" value="NZ_SMAN01000001.1"/>
</dbReference>
<dbReference type="Pfam" id="PF05193">
    <property type="entry name" value="Peptidase_M16_C"/>
    <property type="match status" value="1"/>
</dbReference>
<dbReference type="InterPro" id="IPR007863">
    <property type="entry name" value="Peptidase_M16_C"/>
</dbReference>
<comment type="caution">
    <text evidence="2">The sequence shown here is derived from an EMBL/GenBank/DDBJ whole genome shotgun (WGS) entry which is preliminary data.</text>
</comment>
<dbReference type="InterPro" id="IPR050361">
    <property type="entry name" value="MPP/UQCRC_Complex"/>
</dbReference>
<dbReference type="OrthoDB" id="9762085at2"/>
<keyword evidence="3" id="KW-1185">Reference proteome</keyword>
<evidence type="ECO:0000259" key="1">
    <source>
        <dbReference type="Pfam" id="PF05193"/>
    </source>
</evidence>
<dbReference type="EMBL" id="SMAN01000001">
    <property type="protein sequence ID" value="TCT26705.1"/>
    <property type="molecule type" value="Genomic_DNA"/>
</dbReference>
<gene>
    <name evidence="2" type="ORF">EDD68_10158</name>
</gene>
<name>A0A4R3NDK6_9BACI</name>
<dbReference type="InterPro" id="IPR011249">
    <property type="entry name" value="Metalloenz_LuxS/M16"/>
</dbReference>